<dbReference type="NCBIfam" id="TIGR03317">
    <property type="entry name" value="ygfZ_signature"/>
    <property type="match status" value="1"/>
</dbReference>
<dbReference type="InterPro" id="IPR017703">
    <property type="entry name" value="YgfZ/GCV_T_CS"/>
</dbReference>
<organism evidence="3 4">
    <name type="scientific">Ameyamaea chiangmaiensis</name>
    <dbReference type="NCBI Taxonomy" id="442969"/>
    <lineage>
        <taxon>Bacteria</taxon>
        <taxon>Pseudomonadati</taxon>
        <taxon>Pseudomonadota</taxon>
        <taxon>Alphaproteobacteria</taxon>
        <taxon>Acetobacterales</taxon>
        <taxon>Acetobacteraceae</taxon>
        <taxon>Ameyamaea</taxon>
    </lineage>
</organism>
<name>A0A850PC90_9PROT</name>
<comment type="caution">
    <text evidence="3">The sequence shown here is derived from an EMBL/GenBank/DDBJ whole genome shotgun (WGS) entry which is preliminary data.</text>
</comment>
<dbReference type="PANTHER" id="PTHR22602">
    <property type="entry name" value="TRANSFERASE CAF17, MITOCHONDRIAL-RELATED"/>
    <property type="match status" value="1"/>
</dbReference>
<dbReference type="InterPro" id="IPR027266">
    <property type="entry name" value="TrmE/GcvT-like"/>
</dbReference>
<dbReference type="InterPro" id="IPR045179">
    <property type="entry name" value="YgfZ/GcvT"/>
</dbReference>
<keyword evidence="1" id="KW-0809">Transit peptide</keyword>
<dbReference type="PIRSF" id="PIRSF006487">
    <property type="entry name" value="GcvT"/>
    <property type="match status" value="1"/>
</dbReference>
<dbReference type="Proteomes" id="UP000585665">
    <property type="component" value="Unassembled WGS sequence"/>
</dbReference>
<dbReference type="Gene3D" id="2.40.30.160">
    <property type="match status" value="1"/>
</dbReference>
<sequence>MPTFLAPLPARTVLSVSGDDRASFLQGLVSNDVLALPRARVVWSAFLTAQGKYLADFFMIDDPANARILLDCDAAQSALLAPKLSRYRLRAKVAIEATDLAVHSAWGDTMPEGTIVVPDPRLPSAGWRVIGPVTGVNATPDAYEAHRIALGLPDGAQDCEPDKTLLLEADFDLLNGISWTKGCYMGQELTARTRYRGLVRRRLVPVIGDQPLPPAGTIVSNGTKDVGTLRSVAGHRGLAMLRTEAFNEPLHAATTPLRAAPPAWLSAALTQADES</sequence>
<dbReference type="Gene3D" id="3.30.1360.120">
    <property type="entry name" value="Probable tRNA modification gtpase trme, domain 1"/>
    <property type="match status" value="1"/>
</dbReference>
<dbReference type="SUPFAM" id="SSF103025">
    <property type="entry name" value="Folate-binding domain"/>
    <property type="match status" value="1"/>
</dbReference>
<keyword evidence="4" id="KW-1185">Reference proteome</keyword>
<dbReference type="GO" id="GO:0016226">
    <property type="term" value="P:iron-sulfur cluster assembly"/>
    <property type="evidence" value="ECO:0007669"/>
    <property type="project" value="TreeGrafter"/>
</dbReference>
<proteinExistence type="predicted"/>
<dbReference type="PANTHER" id="PTHR22602:SF0">
    <property type="entry name" value="TRANSFERASE CAF17, MITOCHONDRIAL-RELATED"/>
    <property type="match status" value="1"/>
</dbReference>
<dbReference type="Pfam" id="PF25455">
    <property type="entry name" value="Beta-barrel_CAF17_C"/>
    <property type="match status" value="1"/>
</dbReference>
<evidence type="ECO:0000313" key="4">
    <source>
        <dbReference type="Proteomes" id="UP000585665"/>
    </source>
</evidence>
<dbReference type="InterPro" id="IPR057460">
    <property type="entry name" value="CAF17_C"/>
</dbReference>
<dbReference type="AlphaFoldDB" id="A0A850PC90"/>
<accession>A0A850PC90</accession>
<gene>
    <name evidence="3" type="ORF">HUK82_13495</name>
</gene>
<reference evidence="3 4" key="1">
    <citation type="submission" date="2020-06" db="EMBL/GenBank/DDBJ databases">
        <title>Description of novel acetic acid bacteria.</title>
        <authorList>
            <person name="Sombolestani A."/>
        </authorList>
    </citation>
    <scope>NUCLEOTIDE SEQUENCE [LARGE SCALE GENOMIC DNA]</scope>
    <source>
        <strain evidence="3 4">LMG 27010</strain>
    </source>
</reference>
<protein>
    <submittedName>
        <fullName evidence="3">Folate-binding protein YgfZ</fullName>
    </submittedName>
</protein>
<dbReference type="EMBL" id="JABXXR010000147">
    <property type="protein sequence ID" value="NVN41568.1"/>
    <property type="molecule type" value="Genomic_DNA"/>
</dbReference>
<dbReference type="RefSeq" id="WP_176614453.1">
    <property type="nucleotide sequence ID" value="NZ_JABXXR010000147.1"/>
</dbReference>
<feature type="domain" description="CAF17 C-terminal" evidence="2">
    <location>
        <begin position="200"/>
        <end position="265"/>
    </location>
</feature>
<evidence type="ECO:0000259" key="2">
    <source>
        <dbReference type="Pfam" id="PF25455"/>
    </source>
</evidence>
<evidence type="ECO:0000256" key="1">
    <source>
        <dbReference type="ARBA" id="ARBA00022946"/>
    </source>
</evidence>
<evidence type="ECO:0000313" key="3">
    <source>
        <dbReference type="EMBL" id="NVN41568.1"/>
    </source>
</evidence>